<evidence type="ECO:0000256" key="1">
    <source>
        <dbReference type="PROSITE-ProRule" id="PRU00339"/>
    </source>
</evidence>
<reference evidence="2 3" key="1">
    <citation type="submission" date="2020-07" db="EMBL/GenBank/DDBJ databases">
        <title>Genomic Encyclopedia of Type Strains, Phase III (KMG-III): the genomes of soil and plant-associated and newly described type strains.</title>
        <authorList>
            <person name="Whitman W."/>
        </authorList>
    </citation>
    <scope>NUCLEOTIDE SEQUENCE [LARGE SCALE GENOMIC DNA]</scope>
    <source>
        <strain evidence="2 3">CECT 8576</strain>
    </source>
</reference>
<dbReference type="Gene3D" id="1.25.40.10">
    <property type="entry name" value="Tetratricopeptide repeat domain"/>
    <property type="match status" value="1"/>
</dbReference>
<dbReference type="InterPro" id="IPR011990">
    <property type="entry name" value="TPR-like_helical_dom_sf"/>
</dbReference>
<dbReference type="PROSITE" id="PS50005">
    <property type="entry name" value="TPR"/>
    <property type="match status" value="1"/>
</dbReference>
<dbReference type="PANTHER" id="PTHR47691">
    <property type="entry name" value="REGULATOR-RELATED"/>
    <property type="match status" value="1"/>
</dbReference>
<evidence type="ECO:0000313" key="3">
    <source>
        <dbReference type="Proteomes" id="UP000548304"/>
    </source>
</evidence>
<name>A0A852Z0N0_9ACTN</name>
<proteinExistence type="predicted"/>
<dbReference type="GO" id="GO:0042802">
    <property type="term" value="F:identical protein binding"/>
    <property type="evidence" value="ECO:0007669"/>
    <property type="project" value="InterPro"/>
</dbReference>
<dbReference type="SUPFAM" id="SSF52540">
    <property type="entry name" value="P-loop containing nucleoside triphosphate hydrolases"/>
    <property type="match status" value="1"/>
</dbReference>
<dbReference type="EMBL" id="JACBYW010000001">
    <property type="protein sequence ID" value="NYH77216.1"/>
    <property type="molecule type" value="Genomic_DNA"/>
</dbReference>
<protein>
    <submittedName>
        <fullName evidence="2">Tetratricopeptide (TPR) repeat protein</fullName>
    </submittedName>
</protein>
<gene>
    <name evidence="2" type="ORF">FHR84_000530</name>
</gene>
<organism evidence="2 3">
    <name type="scientific">Actinopolyspora biskrensis</name>
    <dbReference type="NCBI Taxonomy" id="1470178"/>
    <lineage>
        <taxon>Bacteria</taxon>
        <taxon>Bacillati</taxon>
        <taxon>Actinomycetota</taxon>
        <taxon>Actinomycetes</taxon>
        <taxon>Actinopolysporales</taxon>
        <taxon>Actinopolysporaceae</taxon>
        <taxon>Actinopolyspora</taxon>
    </lineage>
</organism>
<dbReference type="SMART" id="SM00028">
    <property type="entry name" value="TPR"/>
    <property type="match status" value="5"/>
</dbReference>
<dbReference type="Gene3D" id="3.40.50.300">
    <property type="entry name" value="P-loop containing nucleotide triphosphate hydrolases"/>
    <property type="match status" value="1"/>
</dbReference>
<dbReference type="SUPFAM" id="SSF48452">
    <property type="entry name" value="TPR-like"/>
    <property type="match status" value="2"/>
</dbReference>
<dbReference type="InterPro" id="IPR019734">
    <property type="entry name" value="TPR_rpt"/>
</dbReference>
<dbReference type="Pfam" id="PF07721">
    <property type="entry name" value="TPR_4"/>
    <property type="match status" value="1"/>
</dbReference>
<dbReference type="InterPro" id="IPR027417">
    <property type="entry name" value="P-loop_NTPase"/>
</dbReference>
<dbReference type="PANTHER" id="PTHR47691:SF3">
    <property type="entry name" value="HTH-TYPE TRANSCRIPTIONAL REGULATOR RV0890C-RELATED"/>
    <property type="match status" value="1"/>
</dbReference>
<feature type="repeat" description="TPR" evidence="1">
    <location>
        <begin position="504"/>
        <end position="537"/>
    </location>
</feature>
<comment type="caution">
    <text evidence="2">The sequence shown here is derived from an EMBL/GenBank/DDBJ whole genome shotgun (WGS) entry which is preliminary data.</text>
</comment>
<dbReference type="RefSeq" id="WP_179533792.1">
    <property type="nucleotide sequence ID" value="NZ_JACBYW010000001.1"/>
</dbReference>
<dbReference type="GO" id="GO:0043531">
    <property type="term" value="F:ADP binding"/>
    <property type="evidence" value="ECO:0007669"/>
    <property type="project" value="InterPro"/>
</dbReference>
<keyword evidence="1" id="KW-0802">TPR repeat</keyword>
<keyword evidence="3" id="KW-1185">Reference proteome</keyword>
<dbReference type="PRINTS" id="PR00364">
    <property type="entry name" value="DISEASERSIST"/>
</dbReference>
<dbReference type="AlphaFoldDB" id="A0A852Z0N0"/>
<dbReference type="Pfam" id="PF13424">
    <property type="entry name" value="TPR_12"/>
    <property type="match status" value="2"/>
</dbReference>
<dbReference type="InterPro" id="IPR011717">
    <property type="entry name" value="TPR-4"/>
</dbReference>
<dbReference type="Proteomes" id="UP000548304">
    <property type="component" value="Unassembled WGS sequence"/>
</dbReference>
<evidence type="ECO:0000313" key="2">
    <source>
        <dbReference type="EMBL" id="NYH77216.1"/>
    </source>
</evidence>
<accession>A0A852Z0N0</accession>
<sequence length="736" mass="81075">MPDRDSGEQQVDGEVSLNELSGQAHSVVQAGTILGGVQVQAPPRSAQVPRQLPAVPRGFVGRPQQLAALDAGAAGQGDESVQGPAITLVCGTAGVGKTGLVLHWAHRVSSTFPDGQLYVDLRGYGPHAPLEPGDVLAGFLRALGVVDAELPENVDERAGLYRTLLSERRVLVVLDNACTDSQIRPLLPPSPSCRVVVTSRRVLAGLIAGEGADVVRVDPFDESDALSLLRKLLGDRVDRDIDAATALARYSAGLPLALRVAGEVVLSHPSTSLADLVADLADRRSRLDVLTAEQDSSTTARTVFSWSYDQLDEQAARAFRMMGTHPGHDLDTHAFAALMGTSPRSASRLADTLVRAHLVVEVGTGRFDMHDLLRAYAAELAEEHGSSAERSEALHRLFTYYLHAADKADRIITPHRYRIPLDGEPPSLPELASHASALSWLDSERHNVRAMFQMAGPDVEPNLWQLAYTLRGYYFLTKQWKDWEQTHEVALDSTRRDGNQYAEAQTRNNLGLALLEQGRWDRAAEHYEKARELFEVVGDVHGVSNALANRATVLHYQGHHESALRENERALSSYERTGSTRNTAITLRSMALVEVDLGRFGQAVVHLQRALEKFRELELHLDATMALNGLGEVHHAAGRPAEAQHAHEEALAHSVECGSQFERARARHGLGRVARIRGRTDEAMVQWELALQDYTVLEAPEARRLEREVEQMRSERIIPWQRQSTQPDQSRRDRTV</sequence>